<feature type="domain" description="ACT" evidence="1">
    <location>
        <begin position="24"/>
        <end position="96"/>
    </location>
</feature>
<name>A0A7R9BB30_TIMSH</name>
<evidence type="ECO:0000313" key="2">
    <source>
        <dbReference type="EMBL" id="CAD7269200.1"/>
    </source>
</evidence>
<dbReference type="InterPro" id="IPR002912">
    <property type="entry name" value="ACT_dom"/>
</dbReference>
<protein>
    <recommendedName>
        <fullName evidence="1">ACT domain-containing protein</fullName>
    </recommendedName>
</protein>
<dbReference type="AlphaFoldDB" id="A0A7R9BB30"/>
<dbReference type="EMBL" id="OC021653">
    <property type="protein sequence ID" value="CAD7269200.1"/>
    <property type="molecule type" value="Genomic_DNA"/>
</dbReference>
<dbReference type="InterPro" id="IPR045865">
    <property type="entry name" value="ACT-like_dom_sf"/>
</dbReference>
<accession>A0A7R9BB30</accession>
<dbReference type="Gene3D" id="3.30.70.260">
    <property type="match status" value="1"/>
</dbReference>
<evidence type="ECO:0000259" key="1">
    <source>
        <dbReference type="PROSITE" id="PS51671"/>
    </source>
</evidence>
<sequence>MDPTLVAGGNYIKEGRDSAKSLCLIFSPEGDEVGALAKSLILFQKHGVNLLHIESRSSLRFPGQYEFMVECAPCANLGAAIENLREGSSYFNIITRNHKDNREPLGRFLITRNHKDNKVESDSHVMEFRHNLGDPSTRRFLTRGFPRGSQNLTLGNNLKKASQGGPL</sequence>
<proteinExistence type="predicted"/>
<organism evidence="2">
    <name type="scientific">Timema shepardi</name>
    <name type="common">Walking stick</name>
    <dbReference type="NCBI Taxonomy" id="629360"/>
    <lineage>
        <taxon>Eukaryota</taxon>
        <taxon>Metazoa</taxon>
        <taxon>Ecdysozoa</taxon>
        <taxon>Arthropoda</taxon>
        <taxon>Hexapoda</taxon>
        <taxon>Insecta</taxon>
        <taxon>Pterygota</taxon>
        <taxon>Neoptera</taxon>
        <taxon>Polyneoptera</taxon>
        <taxon>Phasmatodea</taxon>
        <taxon>Timematodea</taxon>
        <taxon>Timematoidea</taxon>
        <taxon>Timematidae</taxon>
        <taxon>Timema</taxon>
    </lineage>
</organism>
<dbReference type="PROSITE" id="PS51671">
    <property type="entry name" value="ACT"/>
    <property type="match status" value="1"/>
</dbReference>
<dbReference type="CDD" id="cd04904">
    <property type="entry name" value="ACT_AAAH"/>
    <property type="match status" value="1"/>
</dbReference>
<dbReference type="SUPFAM" id="SSF55021">
    <property type="entry name" value="ACT-like"/>
    <property type="match status" value="1"/>
</dbReference>
<gene>
    <name evidence="2" type="ORF">TSIB3V08_LOCUS13200</name>
</gene>
<reference evidence="2" key="1">
    <citation type="submission" date="2020-11" db="EMBL/GenBank/DDBJ databases">
        <authorList>
            <person name="Tran Van P."/>
        </authorList>
    </citation>
    <scope>NUCLEOTIDE SEQUENCE</scope>
</reference>